<dbReference type="Gene3D" id="2.170.270.10">
    <property type="entry name" value="SET domain"/>
    <property type="match status" value="1"/>
</dbReference>
<proteinExistence type="predicted"/>
<dbReference type="InterPro" id="IPR046341">
    <property type="entry name" value="SET_dom_sf"/>
</dbReference>
<gene>
    <name evidence="2" type="ORF">AKO1_005719</name>
</gene>
<accession>A0AAW2YKR6</accession>
<protein>
    <submittedName>
        <fullName evidence="2">SET1</fullName>
    </submittedName>
</protein>
<feature type="domain" description="SET" evidence="1">
    <location>
        <begin position="40"/>
        <end position="159"/>
    </location>
</feature>
<keyword evidence="3" id="KW-1185">Reference proteome</keyword>
<evidence type="ECO:0000259" key="1">
    <source>
        <dbReference type="PROSITE" id="PS50280"/>
    </source>
</evidence>
<evidence type="ECO:0000313" key="2">
    <source>
        <dbReference type="EMBL" id="KAL0477450.1"/>
    </source>
</evidence>
<dbReference type="InterPro" id="IPR001214">
    <property type="entry name" value="SET_dom"/>
</dbReference>
<dbReference type="Pfam" id="PF00856">
    <property type="entry name" value="SET"/>
    <property type="match status" value="1"/>
</dbReference>
<evidence type="ECO:0000313" key="3">
    <source>
        <dbReference type="Proteomes" id="UP001431209"/>
    </source>
</evidence>
<dbReference type="Proteomes" id="UP001431209">
    <property type="component" value="Unassembled WGS sequence"/>
</dbReference>
<dbReference type="AlphaFoldDB" id="A0AAW2YKR6"/>
<sequence length="167" mass="18989">MVTWPTNVQYKASYTWDSRIPEEVRKKYCPTQSSVAENVNKFVIKRIQNKDHPANGQFGLFANKTIPPQTHIVDYVGKIFLDDDCDDDSQYLMRYADGLICDASKIGNEARMVNDFHGVAESPNVKYKSYQTPSGEKRIGYFTANKKIKKGEEILTSYGRGFNLSGE</sequence>
<dbReference type="SMART" id="SM00317">
    <property type="entry name" value="SET"/>
    <property type="match status" value="1"/>
</dbReference>
<dbReference type="EMBL" id="JAOPGA020000178">
    <property type="protein sequence ID" value="KAL0477450.1"/>
    <property type="molecule type" value="Genomic_DNA"/>
</dbReference>
<comment type="caution">
    <text evidence="2">The sequence shown here is derived from an EMBL/GenBank/DDBJ whole genome shotgun (WGS) entry which is preliminary data.</text>
</comment>
<dbReference type="SUPFAM" id="SSF82199">
    <property type="entry name" value="SET domain"/>
    <property type="match status" value="1"/>
</dbReference>
<reference evidence="2 3" key="1">
    <citation type="submission" date="2024-03" db="EMBL/GenBank/DDBJ databases">
        <title>The Acrasis kona genome and developmental transcriptomes reveal deep origins of eukaryotic multicellular pathways.</title>
        <authorList>
            <person name="Sheikh S."/>
            <person name="Fu C.-J."/>
            <person name="Brown M.W."/>
            <person name="Baldauf S.L."/>
        </authorList>
    </citation>
    <scope>NUCLEOTIDE SEQUENCE [LARGE SCALE GENOMIC DNA]</scope>
    <source>
        <strain evidence="2 3">ATCC MYA-3509</strain>
    </source>
</reference>
<dbReference type="PROSITE" id="PS50280">
    <property type="entry name" value="SET"/>
    <property type="match status" value="1"/>
</dbReference>
<name>A0AAW2YKR6_9EUKA</name>
<organism evidence="2 3">
    <name type="scientific">Acrasis kona</name>
    <dbReference type="NCBI Taxonomy" id="1008807"/>
    <lineage>
        <taxon>Eukaryota</taxon>
        <taxon>Discoba</taxon>
        <taxon>Heterolobosea</taxon>
        <taxon>Tetramitia</taxon>
        <taxon>Eutetramitia</taxon>
        <taxon>Acrasidae</taxon>
        <taxon>Acrasis</taxon>
    </lineage>
</organism>